<evidence type="ECO:0000313" key="3">
    <source>
        <dbReference type="EMBL" id="SHI51476.1"/>
    </source>
</evidence>
<accession>A0A1M6BRZ0</accession>
<dbReference type="AlphaFoldDB" id="A0A1M6BRZ0"/>
<evidence type="ECO:0000256" key="2">
    <source>
        <dbReference type="SAM" id="Phobius"/>
    </source>
</evidence>
<evidence type="ECO:0000256" key="1">
    <source>
        <dbReference type="ARBA" id="ARBA00022705"/>
    </source>
</evidence>
<gene>
    <name evidence="3" type="ORF">SAMN05444373_1003102</name>
</gene>
<dbReference type="Proteomes" id="UP000324781">
    <property type="component" value="Unassembled WGS sequence"/>
</dbReference>
<feature type="transmembrane region" description="Helical" evidence="2">
    <location>
        <begin position="99"/>
        <end position="118"/>
    </location>
</feature>
<reference evidence="3 4" key="1">
    <citation type="submission" date="2016-11" db="EMBL/GenBank/DDBJ databases">
        <authorList>
            <person name="Varghese N."/>
            <person name="Submissions S."/>
        </authorList>
    </citation>
    <scope>NUCLEOTIDE SEQUENCE [LARGE SCALE GENOMIC DNA]</scope>
    <source>
        <strain evidence="3 4">DSM 19027</strain>
    </source>
</reference>
<dbReference type="RefSeq" id="WP_149677644.1">
    <property type="nucleotide sequence ID" value="NZ_FQZP01000003.1"/>
</dbReference>
<dbReference type="InterPro" id="IPR036869">
    <property type="entry name" value="J_dom_sf"/>
</dbReference>
<organism evidence="3 4">
    <name type="scientific">Thermoclostridium caenicola</name>
    <dbReference type="NCBI Taxonomy" id="659425"/>
    <lineage>
        <taxon>Bacteria</taxon>
        <taxon>Bacillati</taxon>
        <taxon>Bacillota</taxon>
        <taxon>Clostridia</taxon>
        <taxon>Eubacteriales</taxon>
        <taxon>Oscillospiraceae</taxon>
        <taxon>Thermoclostridium</taxon>
    </lineage>
</organism>
<keyword evidence="2" id="KW-0472">Membrane</keyword>
<proteinExistence type="predicted"/>
<dbReference type="EMBL" id="FQZP01000003">
    <property type="protein sequence ID" value="SHI51476.1"/>
    <property type="molecule type" value="Genomic_DNA"/>
</dbReference>
<name>A0A1M6BRZ0_9FIRM</name>
<dbReference type="GO" id="GO:0006260">
    <property type="term" value="P:DNA replication"/>
    <property type="evidence" value="ECO:0007669"/>
    <property type="project" value="UniProtKB-KW"/>
</dbReference>
<evidence type="ECO:0008006" key="5">
    <source>
        <dbReference type="Google" id="ProtNLM"/>
    </source>
</evidence>
<keyword evidence="4" id="KW-1185">Reference proteome</keyword>
<keyword evidence="1" id="KW-0235">DNA replication</keyword>
<dbReference type="Gene3D" id="3.40.190.10">
    <property type="entry name" value="Periplasmic binding protein-like II"/>
    <property type="match status" value="1"/>
</dbReference>
<evidence type="ECO:0000313" key="4">
    <source>
        <dbReference type="Proteomes" id="UP000324781"/>
    </source>
</evidence>
<keyword evidence="2" id="KW-1133">Transmembrane helix</keyword>
<dbReference type="Gene3D" id="1.10.287.110">
    <property type="entry name" value="DnaJ domain"/>
    <property type="match status" value="1"/>
</dbReference>
<dbReference type="OrthoDB" id="1738492at2"/>
<dbReference type="SUPFAM" id="SSF53850">
    <property type="entry name" value="Periplasmic binding protein-like II"/>
    <property type="match status" value="1"/>
</dbReference>
<protein>
    <recommendedName>
        <fullName evidence="5">J domain-containing protein</fullName>
    </recommendedName>
</protein>
<sequence length="288" mass="32946">MDRRRALEIFGLREDASKETIIKRYNVLFKKIRYMEDAGDMGFTRDELEEAYKLLMGIAYHDPEEERRKLARQQHPNPILKALGIDQDKLSNFIYYNKWKFVVGALVLIFVIYAIVSITSRVDPDFKLIIAGEIYVEDIEATEQALKTLVDIKEPQAQHIPISDRLDPQSQSVYEQKLSVEIMAGNNDVFIVDLNLYKRLAPFGIFVPLDDRLDELGIDSYDEQLLVTLQTEDGESVSPRLYGVDVTGSRFLDEQGIEGERLIAVIMANAEHADDALEFIKKLAEAVQ</sequence>
<keyword evidence="2" id="KW-0812">Transmembrane</keyword>